<dbReference type="Proteomes" id="UP001597308">
    <property type="component" value="Unassembled WGS sequence"/>
</dbReference>
<dbReference type="SUPFAM" id="SSF50475">
    <property type="entry name" value="FMN-binding split barrel"/>
    <property type="match status" value="1"/>
</dbReference>
<evidence type="ECO:0000259" key="2">
    <source>
        <dbReference type="Pfam" id="PF01613"/>
    </source>
</evidence>
<reference evidence="4" key="1">
    <citation type="journal article" date="2019" name="Int. J. Syst. Evol. Microbiol.">
        <title>The Global Catalogue of Microorganisms (GCM) 10K type strain sequencing project: providing services to taxonomists for standard genome sequencing and annotation.</title>
        <authorList>
            <consortium name="The Broad Institute Genomics Platform"/>
            <consortium name="The Broad Institute Genome Sequencing Center for Infectious Disease"/>
            <person name="Wu L."/>
            <person name="Ma J."/>
        </authorList>
    </citation>
    <scope>NUCLEOTIDE SEQUENCE [LARGE SCALE GENOMIC DNA]</scope>
    <source>
        <strain evidence="4">KCTC 23707</strain>
    </source>
</reference>
<dbReference type="InterPro" id="IPR012349">
    <property type="entry name" value="Split_barrel_FMN-bd"/>
</dbReference>
<protein>
    <submittedName>
        <fullName evidence="3">Flavin reductase</fullName>
    </submittedName>
</protein>
<feature type="region of interest" description="Disordered" evidence="1">
    <location>
        <begin position="1"/>
        <end position="36"/>
    </location>
</feature>
<gene>
    <name evidence="3" type="ORF">ACFSCV_07825</name>
</gene>
<feature type="domain" description="Flavin reductase like" evidence="2">
    <location>
        <begin position="30"/>
        <end position="65"/>
    </location>
</feature>
<evidence type="ECO:0000313" key="4">
    <source>
        <dbReference type="Proteomes" id="UP001597308"/>
    </source>
</evidence>
<name>A0ABW4K7I4_9HYPH</name>
<keyword evidence="4" id="KW-1185">Reference proteome</keyword>
<evidence type="ECO:0000313" key="3">
    <source>
        <dbReference type="EMBL" id="MFD1702912.1"/>
    </source>
</evidence>
<dbReference type="InterPro" id="IPR002563">
    <property type="entry name" value="Flavin_Rdtase-like_dom"/>
</dbReference>
<organism evidence="3 4">
    <name type="scientific">Methylopila henanensis</name>
    <dbReference type="NCBI Taxonomy" id="873516"/>
    <lineage>
        <taxon>Bacteria</taxon>
        <taxon>Pseudomonadati</taxon>
        <taxon>Pseudomonadota</taxon>
        <taxon>Alphaproteobacteria</taxon>
        <taxon>Hyphomicrobiales</taxon>
        <taxon>Methylopilaceae</taxon>
        <taxon>Methylopila</taxon>
    </lineage>
</organism>
<dbReference type="Pfam" id="PF01613">
    <property type="entry name" value="Flavin_Reduct"/>
    <property type="match status" value="1"/>
</dbReference>
<proteinExistence type="predicted"/>
<dbReference type="Gene3D" id="2.30.110.10">
    <property type="entry name" value="Electron Transport, Fmn-binding Protein, Chain A"/>
    <property type="match status" value="1"/>
</dbReference>
<dbReference type="RefSeq" id="WP_378798628.1">
    <property type="nucleotide sequence ID" value="NZ_JBHUER010000004.1"/>
</dbReference>
<feature type="compositionally biased region" description="Basic and acidic residues" evidence="1">
    <location>
        <begin position="26"/>
        <end position="36"/>
    </location>
</feature>
<feature type="compositionally biased region" description="Basic residues" evidence="1">
    <location>
        <begin position="1"/>
        <end position="25"/>
    </location>
</feature>
<sequence>MGRGGRRVARRRPRSPFHPYARRRAPHGESRHDEGTHTIFVGRVVRAETDEGAPLVYGDGAFHGLTPV</sequence>
<evidence type="ECO:0000256" key="1">
    <source>
        <dbReference type="SAM" id="MobiDB-lite"/>
    </source>
</evidence>
<accession>A0ABW4K7I4</accession>
<comment type="caution">
    <text evidence="3">The sequence shown here is derived from an EMBL/GenBank/DDBJ whole genome shotgun (WGS) entry which is preliminary data.</text>
</comment>
<dbReference type="EMBL" id="JBHUER010000004">
    <property type="protein sequence ID" value="MFD1702912.1"/>
    <property type="molecule type" value="Genomic_DNA"/>
</dbReference>